<feature type="signal peptide" evidence="1">
    <location>
        <begin position="1"/>
        <end position="32"/>
    </location>
</feature>
<name>A0A3S0HFN7_STEMA</name>
<sequence>MKPMRGFRGCSMWRALPTVFLMMLLGTSAALSAVRAPTSAELERRIVHLIVGLPRTAEWRGTTVSVAAQRLALPVQPAGPGSAEPRISGVAREGWAYSIDEFSRKSGTQLGIHLFPTEAGMKGTPCTFPMAGLMEALIRAGYSKRRIGGEPLPEDMWRFHRRNVAVTVSGYDATGSSGHSLKCIRIITIEPPENGNG</sequence>
<evidence type="ECO:0000256" key="1">
    <source>
        <dbReference type="SAM" id="SignalP"/>
    </source>
</evidence>
<evidence type="ECO:0000313" key="3">
    <source>
        <dbReference type="Proteomes" id="UP000271705"/>
    </source>
</evidence>
<protein>
    <submittedName>
        <fullName evidence="2">Uncharacterized protein</fullName>
    </submittedName>
</protein>
<reference evidence="2 3" key="1">
    <citation type="submission" date="2018-12" db="EMBL/GenBank/DDBJ databases">
        <authorList>
            <person name="Kartti S."/>
            <person name="Manni A."/>
            <person name="Chemao El Fihri M.W."/>
            <person name="Laamarti M."/>
            <person name="Temsamani L."/>
            <person name="El Jamali J.E."/>
            <person name="Ouadghiri M."/>
            <person name="Ibrahimi A."/>
            <person name="Filati-Maltouf A."/>
        </authorList>
    </citation>
    <scope>NUCLEOTIDE SEQUENCE [LARGE SCALE GENOMIC DNA]</scope>
    <source>
        <strain evidence="2 3">MDMC339</strain>
    </source>
</reference>
<evidence type="ECO:0000313" key="2">
    <source>
        <dbReference type="EMBL" id="RTQ90454.1"/>
    </source>
</evidence>
<comment type="caution">
    <text evidence="2">The sequence shown here is derived from an EMBL/GenBank/DDBJ whole genome shotgun (WGS) entry which is preliminary data.</text>
</comment>
<organism evidence="2 3">
    <name type="scientific">Stenotrophomonas maltophilia</name>
    <name type="common">Pseudomonas maltophilia</name>
    <name type="synonym">Xanthomonas maltophilia</name>
    <dbReference type="NCBI Taxonomy" id="40324"/>
    <lineage>
        <taxon>Bacteria</taxon>
        <taxon>Pseudomonadati</taxon>
        <taxon>Pseudomonadota</taxon>
        <taxon>Gammaproteobacteria</taxon>
        <taxon>Lysobacterales</taxon>
        <taxon>Lysobacteraceae</taxon>
        <taxon>Stenotrophomonas</taxon>
        <taxon>Stenotrophomonas maltophilia group</taxon>
    </lineage>
</organism>
<dbReference type="Proteomes" id="UP000271705">
    <property type="component" value="Unassembled WGS sequence"/>
</dbReference>
<gene>
    <name evidence="2" type="ORF">EKL94_06775</name>
</gene>
<dbReference type="EMBL" id="RXLZ01000014">
    <property type="protein sequence ID" value="RTQ90454.1"/>
    <property type="molecule type" value="Genomic_DNA"/>
</dbReference>
<keyword evidence="1" id="KW-0732">Signal</keyword>
<accession>A0A3S0HFN7</accession>
<proteinExistence type="predicted"/>
<feature type="chain" id="PRO_5018779833" evidence="1">
    <location>
        <begin position="33"/>
        <end position="197"/>
    </location>
</feature>
<dbReference type="RefSeq" id="WP_126928496.1">
    <property type="nucleotide sequence ID" value="NZ_RXLZ01000014.1"/>
</dbReference>
<dbReference type="AlphaFoldDB" id="A0A3S0HFN7"/>